<feature type="transmembrane region" description="Helical" evidence="7">
    <location>
        <begin position="92"/>
        <end position="116"/>
    </location>
</feature>
<evidence type="ECO:0000313" key="9">
    <source>
        <dbReference type="Proteomes" id="UP000215914"/>
    </source>
</evidence>
<gene>
    <name evidence="8" type="ORF">HanXRQr2_Chr02g0052041</name>
</gene>
<name>A0A9K3NZ17_HELAN</name>
<dbReference type="EMBL" id="MNCJ02000317">
    <property type="protein sequence ID" value="KAF5817355.1"/>
    <property type="molecule type" value="Genomic_DNA"/>
</dbReference>
<comment type="subcellular location">
    <subcellularLocation>
        <location evidence="1">Membrane</location>
        <topology evidence="1">Multi-pass membrane protein</topology>
    </subcellularLocation>
</comment>
<reference evidence="8" key="1">
    <citation type="journal article" date="2017" name="Nature">
        <title>The sunflower genome provides insights into oil metabolism, flowering and Asterid evolution.</title>
        <authorList>
            <person name="Badouin H."/>
            <person name="Gouzy J."/>
            <person name="Grassa C.J."/>
            <person name="Murat F."/>
            <person name="Staton S.E."/>
            <person name="Cottret L."/>
            <person name="Lelandais-Briere C."/>
            <person name="Owens G.L."/>
            <person name="Carrere S."/>
            <person name="Mayjonade B."/>
            <person name="Legrand L."/>
            <person name="Gill N."/>
            <person name="Kane N.C."/>
            <person name="Bowers J.E."/>
            <person name="Hubner S."/>
            <person name="Bellec A."/>
            <person name="Berard A."/>
            <person name="Berges H."/>
            <person name="Blanchet N."/>
            <person name="Boniface M.C."/>
            <person name="Brunel D."/>
            <person name="Catrice O."/>
            <person name="Chaidir N."/>
            <person name="Claudel C."/>
            <person name="Donnadieu C."/>
            <person name="Faraut T."/>
            <person name="Fievet G."/>
            <person name="Helmstetter N."/>
            <person name="King M."/>
            <person name="Knapp S.J."/>
            <person name="Lai Z."/>
            <person name="Le Paslier M.C."/>
            <person name="Lippi Y."/>
            <person name="Lorenzon L."/>
            <person name="Mandel J.R."/>
            <person name="Marage G."/>
            <person name="Marchand G."/>
            <person name="Marquand E."/>
            <person name="Bret-Mestries E."/>
            <person name="Morien E."/>
            <person name="Nambeesan S."/>
            <person name="Nguyen T."/>
            <person name="Pegot-Espagnet P."/>
            <person name="Pouilly N."/>
            <person name="Raftis F."/>
            <person name="Sallet E."/>
            <person name="Schiex T."/>
            <person name="Thomas J."/>
            <person name="Vandecasteele C."/>
            <person name="Vares D."/>
            <person name="Vear F."/>
            <person name="Vautrin S."/>
            <person name="Crespi M."/>
            <person name="Mangin B."/>
            <person name="Burke J.M."/>
            <person name="Salse J."/>
            <person name="Munos S."/>
            <person name="Vincourt P."/>
            <person name="Rieseberg L.H."/>
            <person name="Langlade N.B."/>
        </authorList>
    </citation>
    <scope>NUCLEOTIDE SEQUENCE</scope>
    <source>
        <tissue evidence="8">Leaves</tissue>
    </source>
</reference>
<reference evidence="8" key="2">
    <citation type="submission" date="2020-06" db="EMBL/GenBank/DDBJ databases">
        <title>Helianthus annuus Genome sequencing and assembly Release 2.</title>
        <authorList>
            <person name="Gouzy J."/>
            <person name="Langlade N."/>
            <person name="Munos S."/>
        </authorList>
    </citation>
    <scope>NUCLEOTIDE SEQUENCE</scope>
    <source>
        <tissue evidence="8">Leaves</tissue>
    </source>
</reference>
<evidence type="ECO:0000256" key="1">
    <source>
        <dbReference type="ARBA" id="ARBA00004141"/>
    </source>
</evidence>
<sequence>MAGFQLGSAIGLTLSPILMSQGGVGGPFIIFGLSGFLWVSVWVSATSSTPERSPQITKYELEYIQSKRKKGQMKTTKIIPPFRRLLSKLPTWSLIVANSMHSWGFFVILSWMPIYFKTIYHVDLRQAAC</sequence>
<dbReference type="InterPro" id="IPR036259">
    <property type="entry name" value="MFS_trans_sf"/>
</dbReference>
<comment type="caution">
    <text evidence="8">The sequence shown here is derived from an EMBL/GenBank/DDBJ whole genome shotgun (WGS) entry which is preliminary data.</text>
</comment>
<comment type="similarity">
    <text evidence="5">Belongs to the major facilitator superfamily. Sodium/anion cotransporter (TC 2.A.1.14) family.</text>
</comment>
<evidence type="ECO:0000256" key="6">
    <source>
        <dbReference type="ARBA" id="ARBA00044504"/>
    </source>
</evidence>
<keyword evidence="3 7" id="KW-1133">Transmembrane helix</keyword>
<evidence type="ECO:0000256" key="3">
    <source>
        <dbReference type="ARBA" id="ARBA00022989"/>
    </source>
</evidence>
<evidence type="ECO:0000256" key="4">
    <source>
        <dbReference type="ARBA" id="ARBA00023136"/>
    </source>
</evidence>
<dbReference type="Proteomes" id="UP000215914">
    <property type="component" value="Unassembled WGS sequence"/>
</dbReference>
<accession>A0A9K3NZ17</accession>
<dbReference type="GO" id="GO:0016020">
    <property type="term" value="C:membrane"/>
    <property type="evidence" value="ECO:0007669"/>
    <property type="project" value="UniProtKB-SubCell"/>
</dbReference>
<dbReference type="Gramene" id="mRNA:HanXRQr2_Chr02g0052041">
    <property type="protein sequence ID" value="mRNA:HanXRQr2_Chr02g0052041"/>
    <property type="gene ID" value="HanXRQr2_Chr02g0052041"/>
</dbReference>
<dbReference type="PANTHER" id="PTHR11662">
    <property type="entry name" value="SOLUTE CARRIER FAMILY 17"/>
    <property type="match status" value="1"/>
</dbReference>
<evidence type="ECO:0000256" key="5">
    <source>
        <dbReference type="ARBA" id="ARBA00024362"/>
    </source>
</evidence>
<organism evidence="8 9">
    <name type="scientific">Helianthus annuus</name>
    <name type="common">Common sunflower</name>
    <dbReference type="NCBI Taxonomy" id="4232"/>
    <lineage>
        <taxon>Eukaryota</taxon>
        <taxon>Viridiplantae</taxon>
        <taxon>Streptophyta</taxon>
        <taxon>Embryophyta</taxon>
        <taxon>Tracheophyta</taxon>
        <taxon>Spermatophyta</taxon>
        <taxon>Magnoliopsida</taxon>
        <taxon>eudicotyledons</taxon>
        <taxon>Gunneridae</taxon>
        <taxon>Pentapetalae</taxon>
        <taxon>asterids</taxon>
        <taxon>campanulids</taxon>
        <taxon>Asterales</taxon>
        <taxon>Asteraceae</taxon>
        <taxon>Asteroideae</taxon>
        <taxon>Heliantheae alliance</taxon>
        <taxon>Heliantheae</taxon>
        <taxon>Helianthus</taxon>
    </lineage>
</organism>
<keyword evidence="4 7" id="KW-0472">Membrane</keyword>
<comment type="similarity">
    <text evidence="6">Belongs to the major facilitator superfamily. Phosphate:H(+) symporter (TC 2.A.1.9) family.</text>
</comment>
<feature type="transmembrane region" description="Helical" evidence="7">
    <location>
        <begin position="24"/>
        <end position="45"/>
    </location>
</feature>
<dbReference type="AlphaFoldDB" id="A0A9K3NZ17"/>
<proteinExistence type="inferred from homology"/>
<evidence type="ECO:0000313" key="8">
    <source>
        <dbReference type="EMBL" id="KAF5817355.1"/>
    </source>
</evidence>
<dbReference type="GO" id="GO:0022857">
    <property type="term" value="F:transmembrane transporter activity"/>
    <property type="evidence" value="ECO:0007669"/>
    <property type="project" value="InterPro"/>
</dbReference>
<dbReference type="Gene3D" id="1.20.1250.20">
    <property type="entry name" value="MFS general substrate transporter like domains"/>
    <property type="match status" value="1"/>
</dbReference>
<evidence type="ECO:0000256" key="2">
    <source>
        <dbReference type="ARBA" id="ARBA00022692"/>
    </source>
</evidence>
<dbReference type="OrthoDB" id="2250022at2759"/>
<keyword evidence="2 7" id="KW-0812">Transmembrane</keyword>
<protein>
    <submittedName>
        <fullName evidence="8">Major facilitator superfamily, MFS transporter superfamily</fullName>
    </submittedName>
</protein>
<dbReference type="PANTHER" id="PTHR11662:SF424">
    <property type="entry name" value="ANION TRANSPORTER 4, CHLOROPLASTIC-RELATED"/>
    <property type="match status" value="1"/>
</dbReference>
<evidence type="ECO:0000256" key="7">
    <source>
        <dbReference type="SAM" id="Phobius"/>
    </source>
</evidence>
<dbReference type="InterPro" id="IPR050382">
    <property type="entry name" value="MFS_Na/Anion_cotransporter"/>
</dbReference>
<dbReference type="Pfam" id="PF07690">
    <property type="entry name" value="MFS_1"/>
    <property type="match status" value="1"/>
</dbReference>
<dbReference type="InterPro" id="IPR011701">
    <property type="entry name" value="MFS"/>
</dbReference>
<keyword evidence="9" id="KW-1185">Reference proteome</keyword>
<dbReference type="SUPFAM" id="SSF103473">
    <property type="entry name" value="MFS general substrate transporter"/>
    <property type="match status" value="1"/>
</dbReference>